<dbReference type="AlphaFoldDB" id="A0A1A9V7C7"/>
<dbReference type="InterPro" id="IPR011705">
    <property type="entry name" value="BACK"/>
</dbReference>
<feature type="domain" description="BACK" evidence="5">
    <location>
        <begin position="70"/>
        <end position="104"/>
    </location>
</feature>
<evidence type="ECO:0000256" key="2">
    <source>
        <dbReference type="ARBA" id="ARBA00022737"/>
    </source>
</evidence>
<accession>A0A1A9V7C7</accession>
<name>A0A1A9V7C7_GLOAU</name>
<organism evidence="6 7">
    <name type="scientific">Glossina austeni</name>
    <name type="common">Savannah tsetse fly</name>
    <dbReference type="NCBI Taxonomy" id="7395"/>
    <lineage>
        <taxon>Eukaryota</taxon>
        <taxon>Metazoa</taxon>
        <taxon>Ecdysozoa</taxon>
        <taxon>Arthropoda</taxon>
        <taxon>Hexapoda</taxon>
        <taxon>Insecta</taxon>
        <taxon>Pterygota</taxon>
        <taxon>Neoptera</taxon>
        <taxon>Endopterygota</taxon>
        <taxon>Diptera</taxon>
        <taxon>Brachycera</taxon>
        <taxon>Muscomorpha</taxon>
        <taxon>Hippoboscoidea</taxon>
        <taxon>Glossinidae</taxon>
        <taxon>Glossina</taxon>
    </lineage>
</organism>
<dbReference type="EnsemblMetazoa" id="GAUT028250-RA">
    <property type="protein sequence ID" value="GAUT028250-PA"/>
    <property type="gene ID" value="GAUT028250"/>
</dbReference>
<evidence type="ECO:0000256" key="3">
    <source>
        <dbReference type="ARBA" id="ARBA00023203"/>
    </source>
</evidence>
<dbReference type="PANTHER" id="PTHR24412:SF489">
    <property type="entry name" value="RING FINGER DOMAIN AND KELCH REPEAT-CONTAINING PROTEIN DDB_G0271372"/>
    <property type="match status" value="1"/>
</dbReference>
<dbReference type="Proteomes" id="UP000078200">
    <property type="component" value="Unassembled WGS sequence"/>
</dbReference>
<keyword evidence="1" id="KW-0880">Kelch repeat</keyword>
<dbReference type="STRING" id="7395.A0A1A9V7C7"/>
<protein>
    <recommendedName>
        <fullName evidence="8">BTB domain-containing protein</fullName>
    </recommendedName>
</protein>
<dbReference type="CDD" id="cd14733">
    <property type="entry name" value="BACK"/>
    <property type="match status" value="1"/>
</dbReference>
<dbReference type="VEuPathDB" id="VectorBase:GAUT028250"/>
<evidence type="ECO:0000256" key="1">
    <source>
        <dbReference type="ARBA" id="ARBA00022441"/>
    </source>
</evidence>
<dbReference type="PANTHER" id="PTHR24412">
    <property type="entry name" value="KELCH PROTEIN"/>
    <property type="match status" value="1"/>
</dbReference>
<dbReference type="Gene3D" id="3.30.710.10">
    <property type="entry name" value="Potassium Channel Kv1.1, Chain A"/>
    <property type="match status" value="1"/>
</dbReference>
<keyword evidence="7" id="KW-1185">Reference proteome</keyword>
<evidence type="ECO:0008006" key="8">
    <source>
        <dbReference type="Google" id="ProtNLM"/>
    </source>
</evidence>
<dbReference type="InterPro" id="IPR000210">
    <property type="entry name" value="BTB/POZ_dom"/>
</dbReference>
<keyword evidence="3" id="KW-0009">Actin-binding</keyword>
<dbReference type="InterPro" id="IPR011333">
    <property type="entry name" value="SKP1/BTB/POZ_sf"/>
</dbReference>
<dbReference type="Pfam" id="PF07707">
    <property type="entry name" value="BACK"/>
    <property type="match status" value="1"/>
</dbReference>
<feature type="domain" description="BTB" evidence="4">
    <location>
        <begin position="3"/>
        <end position="64"/>
    </location>
</feature>
<evidence type="ECO:0000259" key="4">
    <source>
        <dbReference type="Pfam" id="PF00651"/>
    </source>
</evidence>
<dbReference type="Pfam" id="PF00651">
    <property type="entry name" value="BTB"/>
    <property type="match status" value="1"/>
</dbReference>
<sequence length="108" mass="12390">MKERKEGTVQLQDVDVVAVKALVDYIYSGIITLTEDNVEAVLSTSEIFQIVWVKEECIQFLKSKLNGENCFRVLKFADTYSCKELHNISHKYILDNFDDLIAEDGLQL</sequence>
<proteinExistence type="predicted"/>
<reference evidence="6" key="1">
    <citation type="submission" date="2020-05" db="UniProtKB">
        <authorList>
            <consortium name="EnsemblMetazoa"/>
        </authorList>
    </citation>
    <scope>IDENTIFICATION</scope>
    <source>
        <strain evidence="6">TTRI</strain>
    </source>
</reference>
<dbReference type="Gene3D" id="1.25.40.420">
    <property type="match status" value="1"/>
</dbReference>
<keyword evidence="2" id="KW-0677">Repeat</keyword>
<evidence type="ECO:0000313" key="6">
    <source>
        <dbReference type="EnsemblMetazoa" id="GAUT028250-PA"/>
    </source>
</evidence>
<dbReference type="SUPFAM" id="SSF54695">
    <property type="entry name" value="POZ domain"/>
    <property type="match status" value="1"/>
</dbReference>
<evidence type="ECO:0000313" key="7">
    <source>
        <dbReference type="Proteomes" id="UP000078200"/>
    </source>
</evidence>
<evidence type="ECO:0000259" key="5">
    <source>
        <dbReference type="Pfam" id="PF07707"/>
    </source>
</evidence>